<feature type="transmembrane region" description="Helical" evidence="7">
    <location>
        <begin position="106"/>
        <end position="130"/>
    </location>
</feature>
<dbReference type="InterPro" id="IPR050790">
    <property type="entry name" value="ExbB/TolQ_transport"/>
</dbReference>
<dbReference type="GO" id="GO:0017038">
    <property type="term" value="P:protein import"/>
    <property type="evidence" value="ECO:0007669"/>
    <property type="project" value="TreeGrafter"/>
</dbReference>
<keyword evidence="6" id="KW-0653">Protein transport</keyword>
<reference evidence="9 10" key="1">
    <citation type="submission" date="2019-01" db="EMBL/GenBank/DDBJ databases">
        <authorList>
            <person name="Chen W.-M."/>
        </authorList>
    </citation>
    <scope>NUCLEOTIDE SEQUENCE [LARGE SCALE GENOMIC DNA]</scope>
    <source>
        <strain evidence="9 10">HPM-16</strain>
    </source>
</reference>
<dbReference type="AlphaFoldDB" id="A0A437QDJ3"/>
<evidence type="ECO:0000256" key="4">
    <source>
        <dbReference type="ARBA" id="ARBA00022989"/>
    </source>
</evidence>
<keyword evidence="10" id="KW-1185">Reference proteome</keyword>
<evidence type="ECO:0000256" key="5">
    <source>
        <dbReference type="ARBA" id="ARBA00023136"/>
    </source>
</evidence>
<protein>
    <submittedName>
        <fullName evidence="9">MotA/TolQ/ExbB proton channel family protein</fullName>
    </submittedName>
</protein>
<dbReference type="PANTHER" id="PTHR30625">
    <property type="entry name" value="PROTEIN TOLQ"/>
    <property type="match status" value="1"/>
</dbReference>
<feature type="transmembrane region" description="Helical" evidence="7">
    <location>
        <begin position="6"/>
        <end position="26"/>
    </location>
</feature>
<keyword evidence="5 7" id="KW-0472">Membrane</keyword>
<gene>
    <name evidence="9" type="ORF">EOE65_02365</name>
</gene>
<keyword evidence="2" id="KW-1003">Cell membrane</keyword>
<evidence type="ECO:0000256" key="7">
    <source>
        <dbReference type="SAM" id="Phobius"/>
    </source>
</evidence>
<accession>A0A437QDJ3</accession>
<dbReference type="PANTHER" id="PTHR30625:SF11">
    <property type="entry name" value="MOTA_TOLQ_EXBB PROTON CHANNEL DOMAIN-CONTAINING PROTEIN"/>
    <property type="match status" value="1"/>
</dbReference>
<name>A0A437QDJ3_9GAMM</name>
<evidence type="ECO:0000256" key="2">
    <source>
        <dbReference type="ARBA" id="ARBA00022475"/>
    </source>
</evidence>
<comment type="similarity">
    <text evidence="6">Belongs to the exbB/tolQ family.</text>
</comment>
<dbReference type="EMBL" id="SACQ01000001">
    <property type="protein sequence ID" value="RVU32515.1"/>
    <property type="molecule type" value="Genomic_DNA"/>
</dbReference>
<comment type="subcellular location">
    <subcellularLocation>
        <location evidence="1">Cell membrane</location>
        <topology evidence="1">Multi-pass membrane protein</topology>
    </subcellularLocation>
    <subcellularLocation>
        <location evidence="6">Membrane</location>
        <topology evidence="6">Multi-pass membrane protein</topology>
    </subcellularLocation>
</comment>
<dbReference type="RefSeq" id="WP_127692684.1">
    <property type="nucleotide sequence ID" value="NZ_SACQ01000001.1"/>
</dbReference>
<keyword evidence="4 7" id="KW-1133">Transmembrane helix</keyword>
<sequence>MFELIVSGGWLMFPIIGCSVLSLAICMERLWELRAKNITPPHLTKEVWTLLKSGAMTPEKLREVKDGSPLGRIIAAGLANARHGREVMKESIQEAATQVIHEMERFLTALGTIAAITPLLGLLGTVIGMIKVFTEIMIQGTGNASVLAGGISEALITTASGLAVAIPTLIFHRHFSRRVDSLVVEMEQQAVKLVEAVHGEREVDNGK</sequence>
<proteinExistence type="inferred from homology"/>
<feature type="domain" description="MotA/TolQ/ExbB proton channel" evidence="8">
    <location>
        <begin position="68"/>
        <end position="187"/>
    </location>
</feature>
<keyword evidence="3 7" id="KW-0812">Transmembrane</keyword>
<keyword evidence="6" id="KW-0813">Transport</keyword>
<dbReference type="Pfam" id="PF01618">
    <property type="entry name" value="MotA_ExbB"/>
    <property type="match status" value="1"/>
</dbReference>
<evidence type="ECO:0000256" key="6">
    <source>
        <dbReference type="RuleBase" id="RU004057"/>
    </source>
</evidence>
<dbReference type="InterPro" id="IPR002898">
    <property type="entry name" value="MotA_ExbB_proton_chnl"/>
</dbReference>
<dbReference type="GO" id="GO:0005886">
    <property type="term" value="C:plasma membrane"/>
    <property type="evidence" value="ECO:0007669"/>
    <property type="project" value="UniProtKB-SubCell"/>
</dbReference>
<dbReference type="Proteomes" id="UP000282818">
    <property type="component" value="Unassembled WGS sequence"/>
</dbReference>
<feature type="transmembrane region" description="Helical" evidence="7">
    <location>
        <begin position="150"/>
        <end position="171"/>
    </location>
</feature>
<comment type="caution">
    <text evidence="9">The sequence shown here is derived from an EMBL/GenBank/DDBJ whole genome shotgun (WGS) entry which is preliminary data.</text>
</comment>
<evidence type="ECO:0000256" key="1">
    <source>
        <dbReference type="ARBA" id="ARBA00004651"/>
    </source>
</evidence>
<evidence type="ECO:0000313" key="10">
    <source>
        <dbReference type="Proteomes" id="UP000282818"/>
    </source>
</evidence>
<evidence type="ECO:0000259" key="8">
    <source>
        <dbReference type="Pfam" id="PF01618"/>
    </source>
</evidence>
<evidence type="ECO:0000313" key="9">
    <source>
        <dbReference type="EMBL" id="RVU32515.1"/>
    </source>
</evidence>
<evidence type="ECO:0000256" key="3">
    <source>
        <dbReference type="ARBA" id="ARBA00022692"/>
    </source>
</evidence>
<organism evidence="9 10">
    <name type="scientific">Neptunomonas marina</name>
    <dbReference type="NCBI Taxonomy" id="1815562"/>
    <lineage>
        <taxon>Bacteria</taxon>
        <taxon>Pseudomonadati</taxon>
        <taxon>Pseudomonadota</taxon>
        <taxon>Gammaproteobacteria</taxon>
        <taxon>Oceanospirillales</taxon>
        <taxon>Oceanospirillaceae</taxon>
        <taxon>Neptunomonas</taxon>
    </lineage>
</organism>